<dbReference type="InterPro" id="IPR013321">
    <property type="entry name" value="Arc_rbn_hlx_hlx"/>
</dbReference>
<dbReference type="EMBL" id="CP012509">
    <property type="protein sequence ID" value="ALB24367.1"/>
    <property type="molecule type" value="Genomic_DNA"/>
</dbReference>
<dbReference type="GO" id="GO:0003677">
    <property type="term" value="F:DNA binding"/>
    <property type="evidence" value="ECO:0007669"/>
    <property type="project" value="UniProtKB-KW"/>
</dbReference>
<organism evidence="1 2">
    <name type="scientific">Piscirickettsia salmonis</name>
    <dbReference type="NCBI Taxonomy" id="1238"/>
    <lineage>
        <taxon>Bacteria</taxon>
        <taxon>Pseudomonadati</taxon>
        <taxon>Pseudomonadota</taxon>
        <taxon>Gammaproteobacteria</taxon>
        <taxon>Thiotrichales</taxon>
        <taxon>Piscirickettsiaceae</taxon>
        <taxon>Piscirickettsia</taxon>
    </lineage>
</organism>
<reference evidence="1 2" key="1">
    <citation type="journal article" date="2014" name="Genome Announc.">
        <title>Comparative Genome Analysis of Two Isolates of the Fish Pathogen Piscirickettsia salmonis from Different Hosts Reveals Major Differences in Virulence-Associated Secretion Systems.</title>
        <authorList>
            <person name="Bohle H."/>
            <person name="Henriquez P."/>
            <person name="Grothusen H."/>
            <person name="Navas E."/>
            <person name="Sandoval A."/>
            <person name="Bustamante F."/>
            <person name="Bustos P."/>
            <person name="Mancilla M."/>
        </authorList>
    </citation>
    <scope>NUCLEOTIDE SEQUENCE [LARGE SCALE GENOMIC DNA]</scope>
    <source>
        <strain evidence="2">B1-32597</strain>
    </source>
</reference>
<evidence type="ECO:0000313" key="1">
    <source>
        <dbReference type="EMBL" id="ALB24367.1"/>
    </source>
</evidence>
<evidence type="ECO:0000313" key="2">
    <source>
        <dbReference type="Proteomes" id="UP000029558"/>
    </source>
</evidence>
<keyword evidence="1" id="KW-0614">Plasmid</keyword>
<sequence>MNTDKSNTHRITLRLPESLHKKLTQSSHKNSVSLTSEIVNRLDHSYKTLINDTSNPIQQAQRLVTMLDSVISTLSEATPIEIKSLSADEKMLLSTISTTKDQQQIIKKLIDIVNILNT</sequence>
<keyword evidence="1" id="KW-0238">DNA-binding</keyword>
<geneLocation type="plasmid" evidence="1 2">
    <name>pPSB1-1</name>
</geneLocation>
<dbReference type="InterPro" id="IPR010985">
    <property type="entry name" value="Ribbon_hlx_hlx"/>
</dbReference>
<dbReference type="SUPFAM" id="SSF47598">
    <property type="entry name" value="Ribbon-helix-helix"/>
    <property type="match status" value="1"/>
</dbReference>
<proteinExistence type="predicted"/>
<gene>
    <name evidence="1" type="ORF">KU39_1p26</name>
</gene>
<dbReference type="Proteomes" id="UP000029558">
    <property type="component" value="Plasmid pPSB1-1"/>
</dbReference>
<protein>
    <submittedName>
        <fullName evidence="1">DNA-binding protein</fullName>
    </submittedName>
</protein>
<dbReference type="Gene3D" id="1.10.1220.10">
    <property type="entry name" value="Met repressor-like"/>
    <property type="match status" value="1"/>
</dbReference>
<dbReference type="AlphaFoldDB" id="A0A1L6TID2"/>
<dbReference type="GO" id="GO:0006355">
    <property type="term" value="P:regulation of DNA-templated transcription"/>
    <property type="evidence" value="ECO:0007669"/>
    <property type="project" value="InterPro"/>
</dbReference>
<name>A0A1L6TID2_PISSA</name>
<dbReference type="RefSeq" id="WP_047927058.1">
    <property type="nucleotide sequence ID" value="NZ_CP012509.1"/>
</dbReference>
<accession>A0A1L6TID2</accession>